<dbReference type="Pfam" id="PF19862">
    <property type="entry name" value="DUF6336"/>
    <property type="match status" value="1"/>
</dbReference>
<name>A0ABQ2V9I1_9ACTN</name>
<reference evidence="2" key="1">
    <citation type="journal article" date="2019" name="Int. J. Syst. Evol. Microbiol.">
        <title>The Global Catalogue of Microorganisms (GCM) 10K type strain sequencing project: providing services to taxonomists for standard genome sequencing and annotation.</title>
        <authorList>
            <consortium name="The Broad Institute Genomics Platform"/>
            <consortium name="The Broad Institute Genome Sequencing Center for Infectious Disease"/>
            <person name="Wu L."/>
            <person name="Ma J."/>
        </authorList>
    </citation>
    <scope>NUCLEOTIDE SEQUENCE [LARGE SCALE GENOMIC DNA]</scope>
    <source>
        <strain evidence="2">JCM 3399</strain>
    </source>
</reference>
<comment type="caution">
    <text evidence="1">The sequence shown here is derived from an EMBL/GenBank/DDBJ whole genome shotgun (WGS) entry which is preliminary data.</text>
</comment>
<proteinExistence type="predicted"/>
<dbReference type="Proteomes" id="UP000654471">
    <property type="component" value="Unassembled WGS sequence"/>
</dbReference>
<dbReference type="EMBL" id="BMRP01000014">
    <property type="protein sequence ID" value="GGU71962.1"/>
    <property type="molecule type" value="Genomic_DNA"/>
</dbReference>
<sequence length="60" mass="6028">MAAAAEEEGVIMPRLRFRDVVPHGALYGAAATLIPAVASVTAGPTHGMNTAPRSSAPSPS</sequence>
<gene>
    <name evidence="1" type="ORF">GCM10010211_42240</name>
</gene>
<evidence type="ECO:0000313" key="1">
    <source>
        <dbReference type="EMBL" id="GGU71962.1"/>
    </source>
</evidence>
<dbReference type="InterPro" id="IPR046299">
    <property type="entry name" value="DUF6336"/>
</dbReference>
<organism evidence="1 2">
    <name type="scientific">Streptomyces albospinus</name>
    <dbReference type="NCBI Taxonomy" id="285515"/>
    <lineage>
        <taxon>Bacteria</taxon>
        <taxon>Bacillati</taxon>
        <taxon>Actinomycetota</taxon>
        <taxon>Actinomycetes</taxon>
        <taxon>Kitasatosporales</taxon>
        <taxon>Streptomycetaceae</taxon>
        <taxon>Streptomyces</taxon>
    </lineage>
</organism>
<keyword evidence="2" id="KW-1185">Reference proteome</keyword>
<accession>A0ABQ2V9I1</accession>
<dbReference type="RefSeq" id="WP_189302195.1">
    <property type="nucleotide sequence ID" value="NZ_BMRP01000014.1"/>
</dbReference>
<evidence type="ECO:0000313" key="2">
    <source>
        <dbReference type="Proteomes" id="UP000654471"/>
    </source>
</evidence>
<protein>
    <submittedName>
        <fullName evidence="1">Uncharacterized protein</fullName>
    </submittedName>
</protein>